<evidence type="ECO:0000256" key="4">
    <source>
        <dbReference type="ARBA" id="ARBA00034521"/>
    </source>
</evidence>
<name>A0A4R5UUX3_9RHOB</name>
<dbReference type="OrthoDB" id="9765084at2"/>
<comment type="catalytic activity">
    <reaction evidence="6">
        <text>arsenic triglutathione + [thioredoxin]-dithiol + S-adenosyl-L-methionine + 2 H2O = methylarsonous acid + [thioredoxin]-disulfide + 3 glutathione + S-adenosyl-L-homocysteine + H(+)</text>
        <dbReference type="Rhea" id="RHEA:69460"/>
        <dbReference type="Rhea" id="RHEA-COMP:10698"/>
        <dbReference type="Rhea" id="RHEA-COMP:10700"/>
        <dbReference type="ChEBI" id="CHEBI:15377"/>
        <dbReference type="ChEBI" id="CHEBI:15378"/>
        <dbReference type="ChEBI" id="CHEBI:17826"/>
        <dbReference type="ChEBI" id="CHEBI:29950"/>
        <dbReference type="ChEBI" id="CHEBI:50058"/>
        <dbReference type="ChEBI" id="CHEBI:57856"/>
        <dbReference type="ChEBI" id="CHEBI:57925"/>
        <dbReference type="ChEBI" id="CHEBI:59789"/>
        <dbReference type="ChEBI" id="CHEBI:183640"/>
        <dbReference type="EC" id="2.1.1.137"/>
    </reaction>
</comment>
<dbReference type="EC" id="2.1.1.137" evidence="4"/>
<feature type="domain" description="Methyltransferase" evidence="9">
    <location>
        <begin position="62"/>
        <end position="216"/>
    </location>
</feature>
<comment type="caution">
    <text evidence="10">The sequence shown here is derived from an EMBL/GenBank/DDBJ whole genome shotgun (WGS) entry which is preliminary data.</text>
</comment>
<evidence type="ECO:0000259" key="9">
    <source>
        <dbReference type="Pfam" id="PF13847"/>
    </source>
</evidence>
<evidence type="ECO:0000256" key="2">
    <source>
        <dbReference type="ARBA" id="ARBA00022691"/>
    </source>
</evidence>
<evidence type="ECO:0000256" key="7">
    <source>
        <dbReference type="ARBA" id="ARBA00047943"/>
    </source>
</evidence>
<dbReference type="SUPFAM" id="SSF53335">
    <property type="entry name" value="S-adenosyl-L-methionine-dependent methyltransferases"/>
    <property type="match status" value="1"/>
</dbReference>
<evidence type="ECO:0000256" key="5">
    <source>
        <dbReference type="ARBA" id="ARBA00034545"/>
    </source>
</evidence>
<evidence type="ECO:0000256" key="8">
    <source>
        <dbReference type="ARBA" id="ARBA00048428"/>
    </source>
</evidence>
<evidence type="ECO:0000256" key="3">
    <source>
        <dbReference type="ARBA" id="ARBA00034487"/>
    </source>
</evidence>
<dbReference type="EMBL" id="SMUV01000072">
    <property type="protein sequence ID" value="TDK43024.1"/>
    <property type="molecule type" value="Genomic_DNA"/>
</dbReference>
<dbReference type="PANTHER" id="PTHR43675:SF8">
    <property type="entry name" value="ARSENITE METHYLTRANSFERASE"/>
    <property type="match status" value="1"/>
</dbReference>
<keyword evidence="11" id="KW-1185">Reference proteome</keyword>
<dbReference type="InterPro" id="IPR026669">
    <property type="entry name" value="Arsenite_MeTrfase-like"/>
</dbReference>
<evidence type="ECO:0000256" key="6">
    <source>
        <dbReference type="ARBA" id="ARBA00047941"/>
    </source>
</evidence>
<gene>
    <name evidence="10" type="ORF">E1832_17315</name>
</gene>
<dbReference type="GO" id="GO:0032259">
    <property type="term" value="P:methylation"/>
    <property type="evidence" value="ECO:0007669"/>
    <property type="project" value="UniProtKB-KW"/>
</dbReference>
<evidence type="ECO:0000313" key="11">
    <source>
        <dbReference type="Proteomes" id="UP000295301"/>
    </source>
</evidence>
<evidence type="ECO:0000256" key="1">
    <source>
        <dbReference type="ARBA" id="ARBA00022679"/>
    </source>
</evidence>
<dbReference type="Proteomes" id="UP000295301">
    <property type="component" value="Unassembled WGS sequence"/>
</dbReference>
<comment type="catalytic activity">
    <reaction evidence="8">
        <text>arsenic triglutathione + 3 [thioredoxin]-dithiol + 3 S-adenosyl-L-methionine = trimethylarsine + 3 [thioredoxin]-disulfide + 3 glutathione + 3 S-adenosyl-L-homocysteine + 3 H(+)</text>
        <dbReference type="Rhea" id="RHEA:69432"/>
        <dbReference type="Rhea" id="RHEA-COMP:10698"/>
        <dbReference type="Rhea" id="RHEA-COMP:10700"/>
        <dbReference type="ChEBI" id="CHEBI:15378"/>
        <dbReference type="ChEBI" id="CHEBI:27130"/>
        <dbReference type="ChEBI" id="CHEBI:29950"/>
        <dbReference type="ChEBI" id="CHEBI:50058"/>
        <dbReference type="ChEBI" id="CHEBI:57856"/>
        <dbReference type="ChEBI" id="CHEBI:57925"/>
        <dbReference type="ChEBI" id="CHEBI:59789"/>
        <dbReference type="ChEBI" id="CHEBI:183640"/>
        <dbReference type="EC" id="2.1.1.137"/>
    </reaction>
</comment>
<organism evidence="10 11">
    <name type="scientific">Antarcticimicrobium luteum</name>
    <dbReference type="NCBI Taxonomy" id="2547397"/>
    <lineage>
        <taxon>Bacteria</taxon>
        <taxon>Pseudomonadati</taxon>
        <taxon>Pseudomonadota</taxon>
        <taxon>Alphaproteobacteria</taxon>
        <taxon>Rhodobacterales</taxon>
        <taxon>Paracoccaceae</taxon>
        <taxon>Antarcticimicrobium</taxon>
    </lineage>
</organism>
<protein>
    <recommendedName>
        <fullName evidence="5">Arsenite methyltransferase</fullName>
        <ecNumber evidence="4">2.1.1.137</ecNumber>
    </recommendedName>
</protein>
<keyword evidence="2" id="KW-0949">S-adenosyl-L-methionine</keyword>
<dbReference type="Pfam" id="PF13847">
    <property type="entry name" value="Methyltransf_31"/>
    <property type="match status" value="1"/>
</dbReference>
<dbReference type="AlphaFoldDB" id="A0A4R5UUX3"/>
<keyword evidence="10" id="KW-0489">Methyltransferase</keyword>
<keyword evidence="1 10" id="KW-0808">Transferase</keyword>
<dbReference type="PANTHER" id="PTHR43675">
    <property type="entry name" value="ARSENITE METHYLTRANSFERASE"/>
    <property type="match status" value="1"/>
</dbReference>
<evidence type="ECO:0000313" key="10">
    <source>
        <dbReference type="EMBL" id="TDK43024.1"/>
    </source>
</evidence>
<comment type="catalytic activity">
    <reaction evidence="7">
        <text>arsenic triglutathione + 2 [thioredoxin]-dithiol + 2 S-adenosyl-L-methionine + H2O = dimethylarsinous acid + 2 [thioredoxin]-disulfide + 3 glutathione + 2 S-adenosyl-L-homocysteine + 2 H(+)</text>
        <dbReference type="Rhea" id="RHEA:69464"/>
        <dbReference type="Rhea" id="RHEA-COMP:10698"/>
        <dbReference type="Rhea" id="RHEA-COMP:10700"/>
        <dbReference type="ChEBI" id="CHEBI:15377"/>
        <dbReference type="ChEBI" id="CHEBI:15378"/>
        <dbReference type="ChEBI" id="CHEBI:23808"/>
        <dbReference type="ChEBI" id="CHEBI:29950"/>
        <dbReference type="ChEBI" id="CHEBI:50058"/>
        <dbReference type="ChEBI" id="CHEBI:57856"/>
        <dbReference type="ChEBI" id="CHEBI:57925"/>
        <dbReference type="ChEBI" id="CHEBI:59789"/>
        <dbReference type="ChEBI" id="CHEBI:183640"/>
        <dbReference type="EC" id="2.1.1.137"/>
    </reaction>
</comment>
<comment type="similarity">
    <text evidence="3">Belongs to the methyltransferase superfamily. Arsenite methyltransferase family.</text>
</comment>
<reference evidence="10 11" key="1">
    <citation type="submission" date="2019-03" db="EMBL/GenBank/DDBJ databases">
        <title>Ruegeria lutea sp. nov., a novel strain, isolated from marine sediment, the Masan Bay, South Korea.</title>
        <authorList>
            <person name="Kim J."/>
            <person name="Kim D.-Y."/>
            <person name="Lee S.-S."/>
        </authorList>
    </citation>
    <scope>NUCLEOTIDE SEQUENCE [LARGE SCALE GENOMIC DNA]</scope>
    <source>
        <strain evidence="10 11">318-1</strain>
    </source>
</reference>
<dbReference type="CDD" id="cd02440">
    <property type="entry name" value="AdoMet_MTases"/>
    <property type="match status" value="1"/>
</dbReference>
<sequence>MKHDAVQSYYGEVLQGSADLQTNACCTPGEMPAHLKATLSKIHDEVLTRYYGCGLIAPQALEGMRILDLGCGAGRDVYALSAMVGEAGAVVGVDMTPAQLEVARRHQDFHAEAFGHAKSNVEFHEGFIEKLDDLDLAPGSFDIIVSNCVLNLATDKPAVLRGAQRLLKPGGEMYFSDVYADRRIPAALAEDEVLYGECLSGALYWNDFLTMARAAGFGDPRRVEQRLLTVENPELEEKVAPIRFLSATYRLFNLDGLEPACEDYGQAVIYKGTVPEARHELVLDDHHVMQTGKVFPVCGNTWRMLAETRFAPHFEFIGDFSTHYGIFEGCGGDSPFNGLTGDAGAALGGGCC</sequence>
<proteinExistence type="inferred from homology"/>
<dbReference type="GO" id="GO:0030791">
    <property type="term" value="F:arsenite methyltransferase activity"/>
    <property type="evidence" value="ECO:0007669"/>
    <property type="project" value="UniProtKB-EC"/>
</dbReference>
<dbReference type="RefSeq" id="WP_133361030.1">
    <property type="nucleotide sequence ID" value="NZ_SMUV01000072.1"/>
</dbReference>
<dbReference type="Gene3D" id="3.40.50.150">
    <property type="entry name" value="Vaccinia Virus protein VP39"/>
    <property type="match status" value="1"/>
</dbReference>
<dbReference type="InterPro" id="IPR029063">
    <property type="entry name" value="SAM-dependent_MTases_sf"/>
</dbReference>
<dbReference type="InterPro" id="IPR025714">
    <property type="entry name" value="Methyltranfer_dom"/>
</dbReference>
<dbReference type="Gene3D" id="3.40.5.100">
    <property type="match status" value="1"/>
</dbReference>
<accession>A0A4R5UUX3</accession>